<dbReference type="EMBL" id="KU738897">
    <property type="protein sequence ID" value="AMN15353.1"/>
    <property type="molecule type" value="Genomic_DNA"/>
</dbReference>
<feature type="compositionally biased region" description="Low complexity" evidence="2">
    <location>
        <begin position="590"/>
        <end position="602"/>
    </location>
</feature>
<dbReference type="EMBL" id="KU738901">
    <property type="protein sequence ID" value="AMN15905.1"/>
    <property type="molecule type" value="Genomic_DNA"/>
</dbReference>
<evidence type="ECO:0000313" key="10">
    <source>
        <dbReference type="EMBL" id="AMN16043.1"/>
    </source>
</evidence>
<evidence type="ECO:0000313" key="12">
    <source>
        <dbReference type="EMBL" id="AMN16319.1"/>
    </source>
</evidence>
<evidence type="ECO:0000313" key="7">
    <source>
        <dbReference type="EMBL" id="AMN15629.1"/>
    </source>
</evidence>
<evidence type="ECO:0000313" key="6">
    <source>
        <dbReference type="EMBL" id="AMN15491.1"/>
    </source>
</evidence>
<name>A0A075TZ30_9ABAC</name>
<feature type="region of interest" description="Disordered" evidence="2">
    <location>
        <begin position="117"/>
        <end position="171"/>
    </location>
</feature>
<evidence type="ECO:0000313" key="11">
    <source>
        <dbReference type="EMBL" id="AMN16181.1"/>
    </source>
</evidence>
<keyword evidence="1" id="KW-0175">Coiled coil</keyword>
<protein>
    <submittedName>
        <fullName evidence="4">ORF67</fullName>
    </submittedName>
</protein>
<evidence type="ECO:0000313" key="4">
    <source>
        <dbReference type="EMBL" id="AIG63108.1"/>
    </source>
</evidence>
<reference evidence="4" key="1">
    <citation type="journal article" date="2015" name="Genome Announc.">
        <title>Complete Genome Sequences of Helicoverpa armigera Single Nucleopolyhedrovirus Strains AC53 and H25EA1 from Australia.</title>
        <authorList>
            <person name="Noune C."/>
            <person name="Hauxwell C."/>
        </authorList>
    </citation>
    <scope>NUCLEOTIDE SEQUENCE</scope>
    <source>
        <strain evidence="4">AC53</strain>
    </source>
</reference>
<dbReference type="EMBL" id="KJ909666">
    <property type="protein sequence ID" value="AIG63108.1"/>
    <property type="molecule type" value="Genomic_DNA"/>
</dbReference>
<dbReference type="EMBL" id="KU738903">
    <property type="protein sequence ID" value="AMN16181.1"/>
    <property type="molecule type" value="Genomic_DNA"/>
</dbReference>
<evidence type="ECO:0000256" key="2">
    <source>
        <dbReference type="SAM" id="MobiDB-lite"/>
    </source>
</evidence>
<gene>
    <name evidence="4" type="ORF">HaSNPV-AC53_067</name>
</gene>
<reference evidence="4" key="3">
    <citation type="submission" date="2016-08" db="EMBL/GenBank/DDBJ databases">
        <authorList>
            <person name="Seilhamer J.J."/>
        </authorList>
    </citation>
    <scope>NUCLEOTIDE SEQUENCE</scope>
    <source>
        <strain evidence="4">AC53</strain>
        <strain evidence="10">AC53T4.1</strain>
        <strain evidence="11">AC53T4.2</strain>
    </source>
</reference>
<dbReference type="InterPro" id="IPR009615">
    <property type="entry name" value="Desmo_N"/>
</dbReference>
<dbReference type="EMBL" id="KU738898">
    <property type="protein sequence ID" value="AMN15491.1"/>
    <property type="molecule type" value="Genomic_DNA"/>
</dbReference>
<feature type="region of interest" description="Disordered" evidence="2">
    <location>
        <begin position="590"/>
        <end position="615"/>
    </location>
</feature>
<feature type="coiled-coil region" evidence="1">
    <location>
        <begin position="380"/>
        <end position="489"/>
    </location>
</feature>
<evidence type="ECO:0000313" key="5">
    <source>
        <dbReference type="EMBL" id="AMN15353.1"/>
    </source>
</evidence>
<sequence>MYRNRGIPSYAAKYKNTDVNSGTVQSLLRTINSMSQRCRSLDATEDILQRIRSIIVLYRPYLIDRHDLQVPELIIEALASPRHHDQPMHSQITHNYNYKYDYNSNVPLANSVDAFGTPVRNNMAQPTQPSAPPPPPVQVINQYPVQPPNAQPATTTSAGVTPSSPPTRLTNNDVSLISGAIENVCVDFTSQNMNKFTSTLIDVVMRAFSDDSVVTPNFVAALRRLYCLDQKFIERNDINELLDCVNGRTGSTFRSMSQVCNVISQLHDNLRLIHDRLLANVKTEKLPAQMETNSSDMGLADETNLQYILTSVNDRVEALQLYKSSYNQLADAIIARDRNTAQLQNLNYSTIVDVSPTFLTNLTERLIDLMSNVDRKTLSVKNEQTALRDLREQINEQKNEIDTLRANAKIEDYEQIKTERDQLKQRLITIETNYTQLENRCKIESDNYIKTETTNETVTYQNRLLEEQYKELETEVNVMRREIERLESTTQKSVAAVDEVRLLNDQISYLKNKEADDNSIITALRQALGVQISEYKNQVAAEHQQRLTAITNDIQTATNNIESIRVQITRIENILDKNLSAEISGKMSTITTTRPSPYSRPSAAPPTIKPNVRPPLRSVSMRTVDNAEKINDVTTLAPASIVATTIANRTVNKRSVEPADETAAVESKRACLEKGLETRSQQWMQNPLFNDIFNDPIIAQRALDDALIELQASPKTLPPKGYTRLVRAIGLRDYLTLINYKYNINRVLPIDMTAIIDSDFAQYAQNLNTLPSFETIEQEEITKKL</sequence>
<feature type="coiled-coil region" evidence="1">
    <location>
        <begin position="540"/>
        <end position="574"/>
    </location>
</feature>
<feature type="compositionally biased region" description="Polar residues" evidence="2">
    <location>
        <begin position="151"/>
        <end position="171"/>
    </location>
</feature>
<proteinExistence type="predicted"/>
<evidence type="ECO:0000256" key="1">
    <source>
        <dbReference type="SAM" id="Coils"/>
    </source>
</evidence>
<feature type="domain" description="Viral desmoplakin N-terminal" evidence="3">
    <location>
        <begin position="13"/>
        <end position="103"/>
    </location>
</feature>
<organism evidence="4">
    <name type="scientific">Helicoverpa SNPV AC53</name>
    <dbReference type="NCBI Taxonomy" id="1569367"/>
    <lineage>
        <taxon>Viruses</taxon>
        <taxon>Viruses incertae sedis</taxon>
        <taxon>Naldaviricetes</taxon>
        <taxon>Lefavirales</taxon>
        <taxon>Baculoviridae</taxon>
        <taxon>Alphabaculovirus</taxon>
        <taxon>Alphabaculovirus helarmigerae</taxon>
    </lineage>
</organism>
<dbReference type="EMBL" id="KU738904">
    <property type="protein sequence ID" value="AMN16319.1"/>
    <property type="molecule type" value="Genomic_DNA"/>
</dbReference>
<accession>A0A075TZ30</accession>
<evidence type="ECO:0000313" key="8">
    <source>
        <dbReference type="EMBL" id="AMN15767.1"/>
    </source>
</evidence>
<reference evidence="5" key="2">
    <citation type="journal article" date="2016" name="Genome Announc.">
        <title>Complete Genome Sequences of Seven Helicoverpa armigera SNPV-AC53-Derived Strains.</title>
        <authorList>
            <person name="Noune C."/>
            <person name="Hauxwell C."/>
        </authorList>
    </citation>
    <scope>NUCLEOTIDE SEQUENCE</scope>
    <source>
        <strain evidence="5">AC53C3</strain>
        <strain evidence="6">AC53C5</strain>
        <strain evidence="7">AC53C6</strain>
        <strain evidence="8">AC53C9</strain>
        <strain evidence="9">AC53T2</strain>
        <strain evidence="12">AC53T5</strain>
    </source>
</reference>
<dbReference type="Pfam" id="PF06771">
    <property type="entry name" value="Desmo_N"/>
    <property type="match status" value="1"/>
</dbReference>
<evidence type="ECO:0000313" key="9">
    <source>
        <dbReference type="EMBL" id="AMN15905.1"/>
    </source>
</evidence>
<dbReference type="EMBL" id="KU738902">
    <property type="protein sequence ID" value="AMN16043.1"/>
    <property type="molecule type" value="Genomic_DNA"/>
</dbReference>
<dbReference type="EMBL" id="KU738900">
    <property type="protein sequence ID" value="AMN15767.1"/>
    <property type="molecule type" value="Genomic_DNA"/>
</dbReference>
<dbReference type="EMBL" id="KU738899">
    <property type="protein sequence ID" value="AMN15629.1"/>
    <property type="molecule type" value="Genomic_DNA"/>
</dbReference>
<evidence type="ECO:0000259" key="3">
    <source>
        <dbReference type="Pfam" id="PF06771"/>
    </source>
</evidence>